<feature type="coiled-coil region" evidence="1">
    <location>
        <begin position="67"/>
        <end position="94"/>
    </location>
</feature>
<evidence type="ECO:0000313" key="3">
    <source>
        <dbReference type="Proteomes" id="UP000321168"/>
    </source>
</evidence>
<dbReference type="SUPFAM" id="SSF46689">
    <property type="entry name" value="Homeodomain-like"/>
    <property type="match status" value="1"/>
</dbReference>
<evidence type="ECO:0000313" key="2">
    <source>
        <dbReference type="EMBL" id="TXC85450.1"/>
    </source>
</evidence>
<dbReference type="GO" id="GO:0004803">
    <property type="term" value="F:transposase activity"/>
    <property type="evidence" value="ECO:0007669"/>
    <property type="project" value="InterPro"/>
</dbReference>
<proteinExistence type="predicted"/>
<gene>
    <name evidence="2" type="ORF">FRX97_02140</name>
</gene>
<keyword evidence="1" id="KW-0175">Coiled coil</keyword>
<dbReference type="RefSeq" id="WP_147012902.1">
    <property type="nucleotide sequence ID" value="NZ_VORB01000001.1"/>
</dbReference>
<dbReference type="GO" id="GO:0006313">
    <property type="term" value="P:DNA transposition"/>
    <property type="evidence" value="ECO:0007669"/>
    <property type="project" value="InterPro"/>
</dbReference>
<protein>
    <submittedName>
        <fullName evidence="2">Transposase</fullName>
    </submittedName>
</protein>
<dbReference type="InterPro" id="IPR002514">
    <property type="entry name" value="Transposase_8"/>
</dbReference>
<dbReference type="InterPro" id="IPR009057">
    <property type="entry name" value="Homeodomain-like_sf"/>
</dbReference>
<dbReference type="Proteomes" id="UP000321168">
    <property type="component" value="Unassembled WGS sequence"/>
</dbReference>
<evidence type="ECO:0000256" key="1">
    <source>
        <dbReference type="SAM" id="Coils"/>
    </source>
</evidence>
<organism evidence="2 3">
    <name type="scientific">Luteibaculum oceani</name>
    <dbReference type="NCBI Taxonomy" id="1294296"/>
    <lineage>
        <taxon>Bacteria</taxon>
        <taxon>Pseudomonadati</taxon>
        <taxon>Bacteroidota</taxon>
        <taxon>Flavobacteriia</taxon>
        <taxon>Flavobacteriales</taxon>
        <taxon>Luteibaculaceae</taxon>
        <taxon>Luteibaculum</taxon>
    </lineage>
</organism>
<dbReference type="EMBL" id="VORB01000001">
    <property type="protein sequence ID" value="TXC85450.1"/>
    <property type="molecule type" value="Genomic_DNA"/>
</dbReference>
<dbReference type="Pfam" id="PF01527">
    <property type="entry name" value="HTH_Tnp_1"/>
    <property type="match status" value="1"/>
</dbReference>
<accession>A0A5C6VK43</accession>
<dbReference type="OrthoDB" id="1164753at2"/>
<keyword evidence="3" id="KW-1185">Reference proteome</keyword>
<name>A0A5C6VK43_9FLAO</name>
<dbReference type="GO" id="GO:0003677">
    <property type="term" value="F:DNA binding"/>
    <property type="evidence" value="ECO:0007669"/>
    <property type="project" value="InterPro"/>
</dbReference>
<dbReference type="Gene3D" id="1.10.10.10">
    <property type="entry name" value="Winged helix-like DNA-binding domain superfamily/Winged helix DNA-binding domain"/>
    <property type="match status" value="1"/>
</dbReference>
<sequence>MRQLTRYSEAFKRQVIKEYLTTDLTSEEICKKYNIGYLNNIYRWRKKYESEFDVWDMDYKAKFTVMSKEQKKSAKELQHENELLKKALKDAELKNYGFKRLIENWEKELGRKLPKK</sequence>
<dbReference type="InterPro" id="IPR036388">
    <property type="entry name" value="WH-like_DNA-bd_sf"/>
</dbReference>
<comment type="caution">
    <text evidence="2">The sequence shown here is derived from an EMBL/GenBank/DDBJ whole genome shotgun (WGS) entry which is preliminary data.</text>
</comment>
<dbReference type="AlphaFoldDB" id="A0A5C6VK43"/>
<reference evidence="2 3" key="1">
    <citation type="submission" date="2019-08" db="EMBL/GenBank/DDBJ databases">
        <title>Genome of Luteibaculum oceani JCM 18817.</title>
        <authorList>
            <person name="Bowman J.P."/>
        </authorList>
    </citation>
    <scope>NUCLEOTIDE SEQUENCE [LARGE SCALE GENOMIC DNA]</scope>
    <source>
        <strain evidence="2 3">JCM 18817</strain>
    </source>
</reference>